<evidence type="ECO:0000256" key="8">
    <source>
        <dbReference type="ARBA" id="ARBA00055466"/>
    </source>
</evidence>
<dbReference type="CDD" id="cd00714">
    <property type="entry name" value="GFAT"/>
    <property type="match status" value="1"/>
</dbReference>
<dbReference type="PANTHER" id="PTHR10937">
    <property type="entry name" value="GLUCOSAMINE--FRUCTOSE-6-PHOSPHATE AMINOTRANSFERASE, ISOMERIZING"/>
    <property type="match status" value="1"/>
</dbReference>
<dbReference type="InterPro" id="IPR046348">
    <property type="entry name" value="SIS_dom_sf"/>
</dbReference>
<dbReference type="CDD" id="cd05008">
    <property type="entry name" value="SIS_GlmS_GlmD_1"/>
    <property type="match status" value="1"/>
</dbReference>
<evidence type="ECO:0000256" key="4">
    <source>
        <dbReference type="ARBA" id="ARBA00022576"/>
    </source>
</evidence>
<keyword evidence="12" id="KW-1185">Reference proteome</keyword>
<dbReference type="SUPFAM" id="SSF53697">
    <property type="entry name" value="SIS domain"/>
    <property type="match status" value="1"/>
</dbReference>
<keyword evidence="5 11" id="KW-0808">Transferase</keyword>
<dbReference type="InterPro" id="IPR035490">
    <property type="entry name" value="GlmS/FrlB_SIS"/>
</dbReference>
<dbReference type="Gene3D" id="3.40.50.10490">
    <property type="entry name" value="Glucose-6-phosphate isomerase like protein, domain 1"/>
    <property type="match status" value="2"/>
</dbReference>
<dbReference type="Gene3D" id="3.60.20.10">
    <property type="entry name" value="Glutamine Phosphoribosylpyrophosphate, subunit 1, domain 1"/>
    <property type="match status" value="1"/>
</dbReference>
<dbReference type="GeneID" id="60423112"/>
<dbReference type="CDD" id="cd05009">
    <property type="entry name" value="SIS_GlmS_GlmD_2"/>
    <property type="match status" value="1"/>
</dbReference>
<dbReference type="KEGG" id="taa:NMY3_03260"/>
<evidence type="ECO:0000259" key="9">
    <source>
        <dbReference type="PROSITE" id="PS51278"/>
    </source>
</evidence>
<evidence type="ECO:0000256" key="5">
    <source>
        <dbReference type="ARBA" id="ARBA00022679"/>
    </source>
</evidence>
<evidence type="ECO:0000256" key="2">
    <source>
        <dbReference type="ARBA" id="ARBA00012916"/>
    </source>
</evidence>
<keyword evidence="6" id="KW-0677">Repeat</keyword>
<dbReference type="InterPro" id="IPR017932">
    <property type="entry name" value="GATase_2_dom"/>
</dbReference>
<dbReference type="SUPFAM" id="SSF56235">
    <property type="entry name" value="N-terminal nucleophile aminohydrolases (Ntn hydrolases)"/>
    <property type="match status" value="1"/>
</dbReference>
<dbReference type="Pfam" id="PF13522">
    <property type="entry name" value="GATase_6"/>
    <property type="match status" value="1"/>
</dbReference>
<dbReference type="GO" id="GO:0004360">
    <property type="term" value="F:glutamine-fructose-6-phosphate transaminase (isomerizing) activity"/>
    <property type="evidence" value="ECO:0007669"/>
    <property type="project" value="UniProtKB-EC"/>
</dbReference>
<name>A0A654M1W3_9ARCH</name>
<dbReference type="NCBIfam" id="TIGR01135">
    <property type="entry name" value="glmS"/>
    <property type="match status" value="1"/>
</dbReference>
<keyword evidence="7" id="KW-0315">Glutamine amidotransferase</keyword>
<accession>A0A654M1W3</accession>
<evidence type="ECO:0000256" key="1">
    <source>
        <dbReference type="ARBA" id="ARBA00001031"/>
    </source>
</evidence>
<dbReference type="NCBIfam" id="NF001484">
    <property type="entry name" value="PRK00331.1"/>
    <property type="match status" value="1"/>
</dbReference>
<dbReference type="AlphaFoldDB" id="A0A654M1W3"/>
<dbReference type="InterPro" id="IPR029055">
    <property type="entry name" value="Ntn_hydrolases_N"/>
</dbReference>
<dbReference type="InterPro" id="IPR001347">
    <property type="entry name" value="SIS_dom"/>
</dbReference>
<dbReference type="InterPro" id="IPR047084">
    <property type="entry name" value="GFAT_N"/>
</dbReference>
<dbReference type="Proteomes" id="UP000058925">
    <property type="component" value="Chromosome"/>
</dbReference>
<comment type="catalytic activity">
    <reaction evidence="1">
        <text>D-fructose 6-phosphate + L-glutamine = D-glucosamine 6-phosphate + L-glutamate</text>
        <dbReference type="Rhea" id="RHEA:13237"/>
        <dbReference type="ChEBI" id="CHEBI:29985"/>
        <dbReference type="ChEBI" id="CHEBI:58359"/>
        <dbReference type="ChEBI" id="CHEBI:58725"/>
        <dbReference type="ChEBI" id="CHEBI:61527"/>
        <dbReference type="EC" id="2.6.1.16"/>
    </reaction>
</comment>
<dbReference type="EMBL" id="CP012850">
    <property type="protein sequence ID" value="ALI37445.1"/>
    <property type="molecule type" value="Genomic_DNA"/>
</dbReference>
<dbReference type="GO" id="GO:0006487">
    <property type="term" value="P:protein N-linked glycosylation"/>
    <property type="evidence" value="ECO:0007669"/>
    <property type="project" value="TreeGrafter"/>
</dbReference>
<feature type="domain" description="SIS" evidence="10">
    <location>
        <begin position="278"/>
        <end position="421"/>
    </location>
</feature>
<evidence type="ECO:0000259" key="10">
    <source>
        <dbReference type="PROSITE" id="PS51464"/>
    </source>
</evidence>
<dbReference type="InterPro" id="IPR035466">
    <property type="entry name" value="GlmS/AgaS_SIS"/>
</dbReference>
<reference evidence="12" key="1">
    <citation type="submission" date="2015-10" db="EMBL/GenBank/DDBJ databases">
        <title>Niche specialization of a soil ammonia-oxidizing archaeon, Candidatus Nitrosocosmicus oleophilus.</title>
        <authorList>
            <person name="Jung M.-Y."/>
            <person name="Rhee S.-K."/>
        </authorList>
    </citation>
    <scope>NUCLEOTIDE SEQUENCE [LARGE SCALE GENOMIC DNA]</scope>
    <source>
        <strain evidence="12">MY3</strain>
    </source>
</reference>
<proteinExistence type="predicted"/>
<dbReference type="PANTHER" id="PTHR10937:SF0">
    <property type="entry name" value="GLUTAMINE--FRUCTOSE-6-PHOSPHATE TRANSAMINASE (ISOMERIZING)"/>
    <property type="match status" value="1"/>
</dbReference>
<evidence type="ECO:0000313" key="11">
    <source>
        <dbReference type="EMBL" id="ALI37445.1"/>
    </source>
</evidence>
<dbReference type="FunFam" id="3.60.20.10:FF:000006">
    <property type="entry name" value="Glutamine--fructose-6-phosphate aminotransferase [isomerizing]"/>
    <property type="match status" value="1"/>
</dbReference>
<evidence type="ECO:0000256" key="6">
    <source>
        <dbReference type="ARBA" id="ARBA00022737"/>
    </source>
</evidence>
<evidence type="ECO:0000313" key="12">
    <source>
        <dbReference type="Proteomes" id="UP000058925"/>
    </source>
</evidence>
<dbReference type="GO" id="GO:0046349">
    <property type="term" value="P:amino sugar biosynthetic process"/>
    <property type="evidence" value="ECO:0007669"/>
    <property type="project" value="UniProtKB-ARBA"/>
</dbReference>
<dbReference type="PROSITE" id="PS51464">
    <property type="entry name" value="SIS"/>
    <property type="match status" value="2"/>
</dbReference>
<dbReference type="RefSeq" id="WP_196816512.1">
    <property type="nucleotide sequence ID" value="NZ_CP012850.1"/>
</dbReference>
<dbReference type="GO" id="GO:0097367">
    <property type="term" value="F:carbohydrate derivative binding"/>
    <property type="evidence" value="ECO:0007669"/>
    <property type="project" value="InterPro"/>
</dbReference>
<dbReference type="FunFam" id="3.40.50.10490:FF:000002">
    <property type="entry name" value="Glutamine--fructose-6-phosphate aminotransferase [isomerizing]"/>
    <property type="match status" value="1"/>
</dbReference>
<dbReference type="GO" id="GO:0006047">
    <property type="term" value="P:UDP-N-acetylglucosamine metabolic process"/>
    <property type="evidence" value="ECO:0007669"/>
    <property type="project" value="TreeGrafter"/>
</dbReference>
<evidence type="ECO:0000256" key="3">
    <source>
        <dbReference type="ARBA" id="ARBA00016090"/>
    </source>
</evidence>
<feature type="domain" description="SIS" evidence="10">
    <location>
        <begin position="443"/>
        <end position="581"/>
    </location>
</feature>
<gene>
    <name evidence="11" type="primary">glmS_2</name>
    <name evidence="11" type="ORF">NMY3_03260</name>
</gene>
<dbReference type="Pfam" id="PF01380">
    <property type="entry name" value="SIS"/>
    <property type="match status" value="2"/>
</dbReference>
<protein>
    <recommendedName>
        <fullName evidence="3">Glutamine--fructose-6-phosphate aminotransferase [isomerizing]</fullName>
        <ecNumber evidence="2">2.6.1.16</ecNumber>
    </recommendedName>
</protein>
<keyword evidence="4 11" id="KW-0032">Aminotransferase</keyword>
<dbReference type="InterPro" id="IPR005855">
    <property type="entry name" value="GFAT"/>
</dbReference>
<dbReference type="EC" id="2.6.1.16" evidence="2"/>
<dbReference type="PROSITE" id="PS51278">
    <property type="entry name" value="GATASE_TYPE_2"/>
    <property type="match status" value="1"/>
</dbReference>
<dbReference type="OrthoDB" id="8692at2157"/>
<organism evidence="11 12">
    <name type="scientific">Candidatus Nitrosocosmicus oleophilus</name>
    <dbReference type="NCBI Taxonomy" id="1353260"/>
    <lineage>
        <taxon>Archaea</taxon>
        <taxon>Nitrososphaerota</taxon>
        <taxon>Nitrososphaeria</taxon>
        <taxon>Nitrososphaerales</taxon>
        <taxon>Nitrososphaeraceae</taxon>
        <taxon>Candidatus Nitrosocosmicus</taxon>
    </lineage>
</organism>
<comment type="function">
    <text evidence="8">Catalyzes the first step in hexosamine metabolism, converting fructose-6P into glucosamine-6P using glutamine as a nitrogen source.</text>
</comment>
<dbReference type="GO" id="GO:0006002">
    <property type="term" value="P:fructose 6-phosphate metabolic process"/>
    <property type="evidence" value="ECO:0007669"/>
    <property type="project" value="TreeGrafter"/>
</dbReference>
<sequence>MCSIIGYSGKLISAAPLLVESLKKMEYRGYDSVGIATLNDGNILVSKGVGKVAEVDKEMDLNKLPGQIGIGHTRWATHGSVNDKNAHPHYSCSSNIAVVHNGIIENYQELKTELTRDGHTFKSQTDSEVIAHLLEKCYQESDSNVKETMMKTCQALKGSFAFVAIFENGIIAGARFDEPLIVGISDSALFLSSDVLGFLKYTDKSVFLDNGDIVIIDHNTYRIFDLNKRIVARPITQVAWELGSTEKGKYAHHTIKEIHEQSLTLLKPFQEFNDFQNFCEFIRDASNVYITGSGTSYNCGLLGKQLLSKFAKIKTEVIMSSEFQYYSDSLEPNSVVIAISQSGETADVLHSVKKAKENGAKILSIVNVPTSSLARMSDSILTLNCGPEIGVAATKSFMGQLMLIYKIVNILSSGQMPFDKFNQRNLLMMVKKVLNSDGIIQNLVSSLDTNIKDIYILGRSIHYPIALEGSLKIKELAYIHAEGIAAGELKHGPLALIDKESVVVVLNPTDETYQDVISSSNEIKSRGAYIIGISNKKNEVYDRFVELPDVDSYLYPILEIIPLQLMSYYLALKKQVDPDYPRNLAKSVTVK</sequence>
<evidence type="ECO:0000256" key="7">
    <source>
        <dbReference type="ARBA" id="ARBA00022962"/>
    </source>
</evidence>
<feature type="domain" description="Glutamine amidotransferase type-2" evidence="9">
    <location>
        <begin position="2"/>
        <end position="219"/>
    </location>
</feature>